<dbReference type="RefSeq" id="WP_394299665.1">
    <property type="nucleotide sequence ID" value="NZ_JBHMQT010000003.1"/>
</dbReference>
<feature type="region of interest" description="Disordered" evidence="1">
    <location>
        <begin position="1"/>
        <end position="27"/>
    </location>
</feature>
<evidence type="ECO:0000259" key="2">
    <source>
        <dbReference type="Pfam" id="PF20914"/>
    </source>
</evidence>
<evidence type="ECO:0000313" key="3">
    <source>
        <dbReference type="EMBL" id="MFC0860866.1"/>
    </source>
</evidence>
<protein>
    <recommendedName>
        <fullName evidence="2">DNA polymerase III subunit alpha C-terminal domain-containing protein</fullName>
    </recommendedName>
</protein>
<gene>
    <name evidence="3" type="ORF">ACFHYQ_01005</name>
</gene>
<reference evidence="3 4" key="1">
    <citation type="submission" date="2024-09" db="EMBL/GenBank/DDBJ databases">
        <authorList>
            <person name="Sun Q."/>
            <person name="Mori K."/>
        </authorList>
    </citation>
    <scope>NUCLEOTIDE SEQUENCE [LARGE SCALE GENOMIC DNA]</scope>
    <source>
        <strain evidence="3 4">TBRC 1851</strain>
    </source>
</reference>
<accession>A0ABV6TXC7</accession>
<comment type="caution">
    <text evidence="3">The sequence shown here is derived from an EMBL/GenBank/DDBJ whole genome shotgun (WGS) entry which is preliminary data.</text>
</comment>
<dbReference type="PANTHER" id="PTHR32294">
    <property type="entry name" value="DNA POLYMERASE III SUBUNIT ALPHA"/>
    <property type="match status" value="1"/>
</dbReference>
<dbReference type="InterPro" id="IPR048472">
    <property type="entry name" value="DNA_pol_IIIA_C"/>
</dbReference>
<sequence length="221" mass="23310">MSPTPPATTRCCASRPASSSATPTGSGSTAQWVIESLIKAGAFDSLGHVRKGLIMVHEQAVDAIIDIKKNEAIGQDSLFGAADGGEDQTFDVQIPPGEWDKTTLLQFEREMLGLYVSDHPLLGVEHILASGADCSIAALQDESRPDGQIITVGGILSGTPPVVGRLKEVLTTHPGTTEVHLQLRNGPRTTVMRLDDRLRVTPSPALMGDLKQLLGPACLGA</sequence>
<feature type="domain" description="DNA polymerase III subunit alpha C-terminal" evidence="2">
    <location>
        <begin position="165"/>
        <end position="215"/>
    </location>
</feature>
<name>A0ABV6TXC7_9ACTN</name>
<dbReference type="Pfam" id="PF20914">
    <property type="entry name" value="DNA_pol_IIIA_C"/>
    <property type="match status" value="1"/>
</dbReference>
<dbReference type="PANTHER" id="PTHR32294:SF0">
    <property type="entry name" value="DNA POLYMERASE III SUBUNIT ALPHA"/>
    <property type="match status" value="1"/>
</dbReference>
<evidence type="ECO:0000313" key="4">
    <source>
        <dbReference type="Proteomes" id="UP001589870"/>
    </source>
</evidence>
<evidence type="ECO:0000256" key="1">
    <source>
        <dbReference type="SAM" id="MobiDB-lite"/>
    </source>
</evidence>
<proteinExistence type="predicted"/>
<organism evidence="3 4">
    <name type="scientific">Sphaerimonospora cavernae</name>
    <dbReference type="NCBI Taxonomy" id="1740611"/>
    <lineage>
        <taxon>Bacteria</taxon>
        <taxon>Bacillati</taxon>
        <taxon>Actinomycetota</taxon>
        <taxon>Actinomycetes</taxon>
        <taxon>Streptosporangiales</taxon>
        <taxon>Streptosporangiaceae</taxon>
        <taxon>Sphaerimonospora</taxon>
    </lineage>
</organism>
<feature type="compositionally biased region" description="Low complexity" evidence="1">
    <location>
        <begin position="9"/>
        <end position="27"/>
    </location>
</feature>
<dbReference type="InterPro" id="IPR004805">
    <property type="entry name" value="DnaE2/DnaE/PolC"/>
</dbReference>
<dbReference type="Proteomes" id="UP001589870">
    <property type="component" value="Unassembled WGS sequence"/>
</dbReference>
<keyword evidence="4" id="KW-1185">Reference proteome</keyword>
<dbReference type="EMBL" id="JBHMQT010000003">
    <property type="protein sequence ID" value="MFC0860866.1"/>
    <property type="molecule type" value="Genomic_DNA"/>
</dbReference>